<organism evidence="2 3">
    <name type="scientific">Sphingomonas yantingensis</name>
    <dbReference type="NCBI Taxonomy" id="1241761"/>
    <lineage>
        <taxon>Bacteria</taxon>
        <taxon>Pseudomonadati</taxon>
        <taxon>Pseudomonadota</taxon>
        <taxon>Alphaproteobacteria</taxon>
        <taxon>Sphingomonadales</taxon>
        <taxon>Sphingomonadaceae</taxon>
        <taxon>Sphingomonas</taxon>
    </lineage>
</organism>
<reference evidence="2 3" key="1">
    <citation type="submission" date="2020-08" db="EMBL/GenBank/DDBJ databases">
        <title>Genomic Encyclopedia of Type Strains, Phase IV (KMG-IV): sequencing the most valuable type-strain genomes for metagenomic binning, comparative biology and taxonomic classification.</title>
        <authorList>
            <person name="Goeker M."/>
        </authorList>
    </citation>
    <scope>NUCLEOTIDE SEQUENCE [LARGE SCALE GENOMIC DNA]</scope>
    <source>
        <strain evidence="2 3">DSM 27244</strain>
    </source>
</reference>
<dbReference type="RefSeq" id="WP_184030914.1">
    <property type="nucleotide sequence ID" value="NZ_JACIJJ010000007.1"/>
</dbReference>
<feature type="region of interest" description="Disordered" evidence="1">
    <location>
        <begin position="1"/>
        <end position="39"/>
    </location>
</feature>
<sequence>MLGQMQRRTSAIVRDEQENGGGEGPGGGDPGNPPTYPVGRLNAVAVGQTGYIFRRDDGTRRATFPVPQGGGGNLPPENGRPPERTWFLYASGGTSYFTADYATAAYDFRIPTPAENPNNIHRRVYNKRIDSFLIEVRNGVVTNSIRTGTQTLLYGTETAIFPSPTDMGTRVSGDGHKVVNLLIANGQTMQGQAVPSGTAFGDLAAYPLITTTATVGSFTLSITSKDRSCGDTVVGQNGINTILLTNTGGSFFDIGRPVTEAEASVQTEVIF</sequence>
<accession>A0A7W9EJ97</accession>
<protein>
    <submittedName>
        <fullName evidence="2">Uncharacterized protein</fullName>
    </submittedName>
</protein>
<gene>
    <name evidence="2" type="ORF">FHR19_003398</name>
</gene>
<name>A0A7W9EJ97_9SPHN</name>
<evidence type="ECO:0000313" key="3">
    <source>
        <dbReference type="Proteomes" id="UP000557739"/>
    </source>
</evidence>
<feature type="region of interest" description="Disordered" evidence="1">
    <location>
        <begin position="58"/>
        <end position="80"/>
    </location>
</feature>
<keyword evidence="3" id="KW-1185">Reference proteome</keyword>
<proteinExistence type="predicted"/>
<dbReference type="EMBL" id="JACIJJ010000007">
    <property type="protein sequence ID" value="MBB5700018.1"/>
    <property type="molecule type" value="Genomic_DNA"/>
</dbReference>
<evidence type="ECO:0000256" key="1">
    <source>
        <dbReference type="SAM" id="MobiDB-lite"/>
    </source>
</evidence>
<evidence type="ECO:0000313" key="2">
    <source>
        <dbReference type="EMBL" id="MBB5700018.1"/>
    </source>
</evidence>
<dbReference type="AlphaFoldDB" id="A0A7W9EJ97"/>
<feature type="compositionally biased region" description="Gly residues" evidence="1">
    <location>
        <begin position="19"/>
        <end position="30"/>
    </location>
</feature>
<comment type="caution">
    <text evidence="2">The sequence shown here is derived from an EMBL/GenBank/DDBJ whole genome shotgun (WGS) entry which is preliminary data.</text>
</comment>
<dbReference type="Proteomes" id="UP000557739">
    <property type="component" value="Unassembled WGS sequence"/>
</dbReference>